<evidence type="ECO:0000313" key="3">
    <source>
        <dbReference type="Proteomes" id="UP001304895"/>
    </source>
</evidence>
<dbReference type="EMBL" id="MU853402">
    <property type="protein sequence ID" value="KAK4137609.1"/>
    <property type="molecule type" value="Genomic_DNA"/>
</dbReference>
<dbReference type="Pfam" id="PF20976">
    <property type="entry name" value="Pop8"/>
    <property type="match status" value="1"/>
</dbReference>
<dbReference type="GO" id="GO:0004526">
    <property type="term" value="F:ribonuclease P activity"/>
    <property type="evidence" value="ECO:0007669"/>
    <property type="project" value="TreeGrafter"/>
</dbReference>
<name>A0AAN6URG1_9PEZI</name>
<dbReference type="GO" id="GO:0000172">
    <property type="term" value="C:ribonuclease MRP complex"/>
    <property type="evidence" value="ECO:0007669"/>
    <property type="project" value="InterPro"/>
</dbReference>
<sequence length="145" mass="15088">MSPTAMDMDIAPTTTTTTTKTLTLATATLARPPFAYAHLSLAAQQPPTLTLDALQARSYLTAALSQFLGATGTAIPLDILLVQDASVWVRVPEPDLAAFAAAVTAFPGIASSPAAGPTMLLHLRGSGNWLGSLIGREEEGRLWTA</sequence>
<keyword evidence="3" id="KW-1185">Reference proteome</keyword>
<comment type="caution">
    <text evidence="2">The sequence shown here is derived from an EMBL/GenBank/DDBJ whole genome shotgun (WGS) entry which is preliminary data.</text>
</comment>
<dbReference type="PANTHER" id="PTHR28173">
    <property type="entry name" value="RIBONUCLEASES P/MRP PROTEIN SUBUNIT POP8"/>
    <property type="match status" value="1"/>
</dbReference>
<evidence type="ECO:0000313" key="2">
    <source>
        <dbReference type="EMBL" id="KAK4137609.1"/>
    </source>
</evidence>
<dbReference type="GO" id="GO:0000294">
    <property type="term" value="P:nuclear-transcribed mRNA catabolic process, RNase MRP-dependent"/>
    <property type="evidence" value="ECO:0007669"/>
    <property type="project" value="TreeGrafter"/>
</dbReference>
<dbReference type="GO" id="GO:0005655">
    <property type="term" value="C:nucleolar ribonuclease P complex"/>
    <property type="evidence" value="ECO:0007669"/>
    <property type="project" value="InterPro"/>
</dbReference>
<dbReference type="PANTHER" id="PTHR28173:SF1">
    <property type="entry name" value="RIBONUCLEASES P_MRP PROTEIN SUBUNIT POP8"/>
    <property type="match status" value="1"/>
</dbReference>
<accession>A0AAN6URG1</accession>
<reference evidence="2" key="1">
    <citation type="journal article" date="2023" name="Mol. Phylogenet. Evol.">
        <title>Genome-scale phylogeny and comparative genomics of the fungal order Sordariales.</title>
        <authorList>
            <person name="Hensen N."/>
            <person name="Bonometti L."/>
            <person name="Westerberg I."/>
            <person name="Brannstrom I.O."/>
            <person name="Guillou S."/>
            <person name="Cros-Aarteil S."/>
            <person name="Calhoun S."/>
            <person name="Haridas S."/>
            <person name="Kuo A."/>
            <person name="Mondo S."/>
            <person name="Pangilinan J."/>
            <person name="Riley R."/>
            <person name="LaButti K."/>
            <person name="Andreopoulos B."/>
            <person name="Lipzen A."/>
            <person name="Chen C."/>
            <person name="Yan M."/>
            <person name="Daum C."/>
            <person name="Ng V."/>
            <person name="Clum A."/>
            <person name="Steindorff A."/>
            <person name="Ohm R.A."/>
            <person name="Martin F."/>
            <person name="Silar P."/>
            <person name="Natvig D.O."/>
            <person name="Lalanne C."/>
            <person name="Gautier V."/>
            <person name="Ament-Velasquez S.L."/>
            <person name="Kruys A."/>
            <person name="Hutchinson M.I."/>
            <person name="Powell A.J."/>
            <person name="Barry K."/>
            <person name="Miller A.N."/>
            <person name="Grigoriev I.V."/>
            <person name="Debuchy R."/>
            <person name="Gladieux P."/>
            <person name="Hiltunen Thoren M."/>
            <person name="Johannesson H."/>
        </authorList>
    </citation>
    <scope>NUCLEOTIDE SEQUENCE</scope>
    <source>
        <strain evidence="2">CBS 123565</strain>
    </source>
</reference>
<gene>
    <name evidence="2" type="ORF">BT67DRAFT_438863</name>
</gene>
<dbReference type="GO" id="GO:0000171">
    <property type="term" value="F:ribonuclease MRP activity"/>
    <property type="evidence" value="ECO:0007669"/>
    <property type="project" value="TreeGrafter"/>
</dbReference>
<reference evidence="2" key="2">
    <citation type="submission" date="2023-05" db="EMBL/GenBank/DDBJ databases">
        <authorList>
            <consortium name="Lawrence Berkeley National Laboratory"/>
            <person name="Steindorff A."/>
            <person name="Hensen N."/>
            <person name="Bonometti L."/>
            <person name="Westerberg I."/>
            <person name="Brannstrom I.O."/>
            <person name="Guillou S."/>
            <person name="Cros-Aarteil S."/>
            <person name="Calhoun S."/>
            <person name="Haridas S."/>
            <person name="Kuo A."/>
            <person name="Mondo S."/>
            <person name="Pangilinan J."/>
            <person name="Riley R."/>
            <person name="Labutti K."/>
            <person name="Andreopoulos B."/>
            <person name="Lipzen A."/>
            <person name="Chen C."/>
            <person name="Yanf M."/>
            <person name="Daum C."/>
            <person name="Ng V."/>
            <person name="Clum A."/>
            <person name="Ohm R."/>
            <person name="Martin F."/>
            <person name="Silar P."/>
            <person name="Natvig D."/>
            <person name="Lalanne C."/>
            <person name="Gautier V."/>
            <person name="Ament-Velasquez S.L."/>
            <person name="Kruys A."/>
            <person name="Hutchinson M.I."/>
            <person name="Powell A.J."/>
            <person name="Barry K."/>
            <person name="Miller A.N."/>
            <person name="Grigoriev I.V."/>
            <person name="Debuchy R."/>
            <person name="Gladieux P."/>
            <person name="Thoren M.H."/>
            <person name="Johannesson H."/>
        </authorList>
    </citation>
    <scope>NUCLEOTIDE SEQUENCE</scope>
    <source>
        <strain evidence="2">CBS 123565</strain>
    </source>
</reference>
<protein>
    <recommendedName>
        <fullName evidence="1">Ribonucleases P/MRP subunit Pop8-like domain-containing protein</fullName>
    </recommendedName>
</protein>
<dbReference type="InterPro" id="IPR020347">
    <property type="entry name" value="Pop8"/>
</dbReference>
<evidence type="ECO:0000259" key="1">
    <source>
        <dbReference type="Pfam" id="PF20976"/>
    </source>
</evidence>
<dbReference type="GO" id="GO:0008033">
    <property type="term" value="P:tRNA processing"/>
    <property type="evidence" value="ECO:0007669"/>
    <property type="project" value="InterPro"/>
</dbReference>
<dbReference type="GO" id="GO:0034965">
    <property type="term" value="P:intronic box C/D snoRNA processing"/>
    <property type="evidence" value="ECO:0007669"/>
    <property type="project" value="TreeGrafter"/>
</dbReference>
<organism evidence="2 3">
    <name type="scientific">Trichocladium antarcticum</name>
    <dbReference type="NCBI Taxonomy" id="1450529"/>
    <lineage>
        <taxon>Eukaryota</taxon>
        <taxon>Fungi</taxon>
        <taxon>Dikarya</taxon>
        <taxon>Ascomycota</taxon>
        <taxon>Pezizomycotina</taxon>
        <taxon>Sordariomycetes</taxon>
        <taxon>Sordariomycetidae</taxon>
        <taxon>Sordariales</taxon>
        <taxon>Chaetomiaceae</taxon>
        <taxon>Trichocladium</taxon>
    </lineage>
</organism>
<dbReference type="Proteomes" id="UP001304895">
    <property type="component" value="Unassembled WGS sequence"/>
</dbReference>
<proteinExistence type="predicted"/>
<dbReference type="AlphaFoldDB" id="A0AAN6URG1"/>
<feature type="domain" description="Ribonucleases P/MRP subunit Pop8-like" evidence="1">
    <location>
        <begin position="33"/>
        <end position="106"/>
    </location>
</feature>
<dbReference type="InterPro" id="IPR049128">
    <property type="entry name" value="Pop8-like_dom"/>
</dbReference>